<name>A0A9P4JA27_9PEZI</name>
<evidence type="ECO:0000256" key="3">
    <source>
        <dbReference type="ARBA" id="ARBA00022605"/>
    </source>
</evidence>
<evidence type="ECO:0000313" key="8">
    <source>
        <dbReference type="EMBL" id="KAF2158077.1"/>
    </source>
</evidence>
<dbReference type="Gene3D" id="3.30.70.260">
    <property type="match status" value="1"/>
</dbReference>
<dbReference type="EMBL" id="ML996081">
    <property type="protein sequence ID" value="KAF2158077.1"/>
    <property type="molecule type" value="Genomic_DNA"/>
</dbReference>
<dbReference type="PANTHER" id="PTHR21022">
    <property type="entry name" value="PREPHENATE DEHYDRATASE P PROTEIN"/>
    <property type="match status" value="1"/>
</dbReference>
<sequence length="322" mass="34206">MSDINDNNDPVAYLGPEASYTHQAALSLFPTRPNTLQPLPSIPSLFTALTSTHTTAVVPLENSSNGSVLPTLDALAVLSPQVTIVGDTYLPVQHALLARPLADGSTPAVGDVKRVYSHPQAWGQCTLFLEGKLGHATRVDTDSTSAAARKVAEADPGSGVAALASGLAGAMYGLVPVERKCADRGDNETRFLVLRRRRRTGHAGTTTTTTTTTTAIPAEGGATKKTLLHFRVSPHVPGALADALAVFKRYGLSLTSFYTRPDPEPPTRTETQTEAERGRGGWRYIFFVEFEAPGGVDIGPAVEELRGKTTGLRVCGSWKRSS</sequence>
<dbReference type="EC" id="4.2.1.51" evidence="2"/>
<accession>A0A9P4JA27</accession>
<keyword evidence="4" id="KW-0057">Aromatic amino acid biosynthesis</keyword>
<feature type="domain" description="Prephenate dehydratase" evidence="7">
    <location>
        <begin position="10"/>
        <end position="196"/>
    </location>
</feature>
<dbReference type="InterPro" id="IPR045865">
    <property type="entry name" value="ACT-like_dom_sf"/>
</dbReference>
<dbReference type="PROSITE" id="PS00857">
    <property type="entry name" value="PREPHENATE_DEHYDR_1"/>
    <property type="match status" value="1"/>
</dbReference>
<protein>
    <recommendedName>
        <fullName evidence="2">prephenate dehydratase</fullName>
        <ecNumber evidence="2">4.2.1.51</ecNumber>
    </recommendedName>
</protein>
<comment type="pathway">
    <text evidence="1">Amino-acid biosynthesis; L-phenylalanine biosynthesis; phenylpyruvate from prephenate: step 1/1.</text>
</comment>
<proteinExistence type="predicted"/>
<dbReference type="GO" id="GO:0009094">
    <property type="term" value="P:L-phenylalanine biosynthetic process"/>
    <property type="evidence" value="ECO:0007669"/>
    <property type="project" value="UniProtKB-KW"/>
</dbReference>
<reference evidence="8" key="1">
    <citation type="journal article" date="2020" name="Stud. Mycol.">
        <title>101 Dothideomycetes genomes: a test case for predicting lifestyles and emergence of pathogens.</title>
        <authorList>
            <person name="Haridas S."/>
            <person name="Albert R."/>
            <person name="Binder M."/>
            <person name="Bloem J."/>
            <person name="Labutti K."/>
            <person name="Salamov A."/>
            <person name="Andreopoulos B."/>
            <person name="Baker S."/>
            <person name="Barry K."/>
            <person name="Bills G."/>
            <person name="Bluhm B."/>
            <person name="Cannon C."/>
            <person name="Castanera R."/>
            <person name="Culley D."/>
            <person name="Daum C."/>
            <person name="Ezra D."/>
            <person name="Gonzalez J."/>
            <person name="Henrissat B."/>
            <person name="Kuo A."/>
            <person name="Liang C."/>
            <person name="Lipzen A."/>
            <person name="Lutzoni F."/>
            <person name="Magnuson J."/>
            <person name="Mondo S."/>
            <person name="Nolan M."/>
            <person name="Ohm R."/>
            <person name="Pangilinan J."/>
            <person name="Park H.-J."/>
            <person name="Ramirez L."/>
            <person name="Alfaro M."/>
            <person name="Sun H."/>
            <person name="Tritt A."/>
            <person name="Yoshinaga Y."/>
            <person name="Zwiers L.-H."/>
            <person name="Turgeon B."/>
            <person name="Goodwin S."/>
            <person name="Spatafora J."/>
            <person name="Crous P."/>
            <person name="Grigoriev I."/>
        </authorList>
    </citation>
    <scope>NUCLEOTIDE SEQUENCE</scope>
    <source>
        <strain evidence="8">CBS 260.36</strain>
    </source>
</reference>
<dbReference type="PANTHER" id="PTHR21022:SF19">
    <property type="entry name" value="PREPHENATE DEHYDRATASE-RELATED"/>
    <property type="match status" value="1"/>
</dbReference>
<dbReference type="OrthoDB" id="983542at2759"/>
<dbReference type="InterPro" id="IPR018528">
    <property type="entry name" value="Preph_deHydtase_CS"/>
</dbReference>
<comment type="caution">
    <text evidence="8">The sequence shown here is derived from an EMBL/GenBank/DDBJ whole genome shotgun (WGS) entry which is preliminary data.</text>
</comment>
<dbReference type="GO" id="GO:0004664">
    <property type="term" value="F:prephenate dehydratase activity"/>
    <property type="evidence" value="ECO:0007669"/>
    <property type="project" value="UniProtKB-EC"/>
</dbReference>
<dbReference type="PROSITE" id="PS51171">
    <property type="entry name" value="PREPHENATE_DEHYDR_3"/>
    <property type="match status" value="1"/>
</dbReference>
<evidence type="ECO:0000259" key="7">
    <source>
        <dbReference type="PROSITE" id="PS51171"/>
    </source>
</evidence>
<dbReference type="Proteomes" id="UP000799439">
    <property type="component" value="Unassembled WGS sequence"/>
</dbReference>
<evidence type="ECO:0000256" key="5">
    <source>
        <dbReference type="ARBA" id="ARBA00023222"/>
    </source>
</evidence>
<evidence type="ECO:0000313" key="9">
    <source>
        <dbReference type="Proteomes" id="UP000799439"/>
    </source>
</evidence>
<evidence type="ECO:0000256" key="4">
    <source>
        <dbReference type="ARBA" id="ARBA00023141"/>
    </source>
</evidence>
<dbReference type="SUPFAM" id="SSF53850">
    <property type="entry name" value="Periplasmic binding protein-like II"/>
    <property type="match status" value="1"/>
</dbReference>
<keyword evidence="6" id="KW-0456">Lyase</keyword>
<dbReference type="AlphaFoldDB" id="A0A9P4JA27"/>
<keyword evidence="9" id="KW-1185">Reference proteome</keyword>
<dbReference type="PIRSF" id="PIRSF001500">
    <property type="entry name" value="Chor_mut_pdt_Ppr"/>
    <property type="match status" value="1"/>
</dbReference>
<evidence type="ECO:0000256" key="1">
    <source>
        <dbReference type="ARBA" id="ARBA00004741"/>
    </source>
</evidence>
<organism evidence="8 9">
    <name type="scientific">Myriangium duriaei CBS 260.36</name>
    <dbReference type="NCBI Taxonomy" id="1168546"/>
    <lineage>
        <taxon>Eukaryota</taxon>
        <taxon>Fungi</taxon>
        <taxon>Dikarya</taxon>
        <taxon>Ascomycota</taxon>
        <taxon>Pezizomycotina</taxon>
        <taxon>Dothideomycetes</taxon>
        <taxon>Dothideomycetidae</taxon>
        <taxon>Myriangiales</taxon>
        <taxon>Myriangiaceae</taxon>
        <taxon>Myriangium</taxon>
    </lineage>
</organism>
<gene>
    <name evidence="8" type="ORF">K461DRAFT_274321</name>
</gene>
<dbReference type="CDD" id="cd04905">
    <property type="entry name" value="ACT_CM-PDT"/>
    <property type="match status" value="1"/>
</dbReference>
<dbReference type="SUPFAM" id="SSF55021">
    <property type="entry name" value="ACT-like"/>
    <property type="match status" value="1"/>
</dbReference>
<evidence type="ECO:0000256" key="2">
    <source>
        <dbReference type="ARBA" id="ARBA00013147"/>
    </source>
</evidence>
<dbReference type="Gene3D" id="3.40.190.10">
    <property type="entry name" value="Periplasmic binding protein-like II"/>
    <property type="match status" value="2"/>
</dbReference>
<dbReference type="InterPro" id="IPR001086">
    <property type="entry name" value="Preph_deHydtase"/>
</dbReference>
<keyword evidence="3" id="KW-0028">Amino-acid biosynthesis</keyword>
<evidence type="ECO:0000256" key="6">
    <source>
        <dbReference type="ARBA" id="ARBA00023239"/>
    </source>
</evidence>
<dbReference type="Pfam" id="PF00800">
    <property type="entry name" value="PDT"/>
    <property type="match status" value="1"/>
</dbReference>
<dbReference type="GO" id="GO:0005737">
    <property type="term" value="C:cytoplasm"/>
    <property type="evidence" value="ECO:0007669"/>
    <property type="project" value="TreeGrafter"/>
</dbReference>
<dbReference type="InterPro" id="IPR008242">
    <property type="entry name" value="Chor_mutase/pphenate_deHydtase"/>
</dbReference>
<keyword evidence="5" id="KW-0584">Phenylalanine biosynthesis</keyword>
<dbReference type="CDD" id="cd13532">
    <property type="entry name" value="PBP2_PDT_like"/>
    <property type="match status" value="1"/>
</dbReference>